<evidence type="ECO:0000313" key="6">
    <source>
        <dbReference type="Proteomes" id="UP000466514"/>
    </source>
</evidence>
<evidence type="ECO:0000256" key="2">
    <source>
        <dbReference type="ARBA" id="ARBA00022840"/>
    </source>
</evidence>
<keyword evidence="3" id="KW-0143">Chaperone</keyword>
<feature type="compositionally biased region" description="Pro residues" evidence="4">
    <location>
        <begin position="476"/>
        <end position="557"/>
    </location>
</feature>
<keyword evidence="1" id="KW-0547">Nucleotide-binding</keyword>
<dbReference type="GO" id="GO:0005524">
    <property type="term" value="F:ATP binding"/>
    <property type="evidence" value="ECO:0007669"/>
    <property type="project" value="UniProtKB-KW"/>
</dbReference>
<proteinExistence type="predicted"/>
<dbReference type="PANTHER" id="PTHR42749">
    <property type="entry name" value="CELL SHAPE-DETERMINING PROTEIN MREB"/>
    <property type="match status" value="1"/>
</dbReference>
<evidence type="ECO:0000256" key="3">
    <source>
        <dbReference type="ARBA" id="ARBA00023186"/>
    </source>
</evidence>
<dbReference type="AlphaFoldDB" id="A0A7I7M4A0"/>
<keyword evidence="2" id="KW-0067">ATP-binding</keyword>
<accession>A0A7I7M4A0</accession>
<feature type="compositionally biased region" description="Pro residues" evidence="4">
    <location>
        <begin position="448"/>
        <end position="462"/>
    </location>
</feature>
<sequence length="592" mass="59168">MRSSLGISLGTANLVAVVDGRPTVRPAAVTVRPGLTVTGFVDRVGDPVPMLAGDGSPHRADRLAAAAIEAATRLAAPRRRPDVAAVAVPAHWSAAAVAAMRAQAPHLHVVSDATAALTAVAAGGGLPSRGVVALCDLGASGTNITLADAGNDLAVIGQTVRCDDFSGDLVDQALLRHVVDGLDADPAGTSAVASLIDLRAECRAAKERLSDATATALAGPHTTIRVTRAELQSVIAGPLDRLVVALLDLLHRHRIATAHLAGVVTVGGGARIPLVTQRLSEALRCPVITAPHAQTAAAIGAELIAVRAAAHEAPTTLAPAAATMLAPAATPLAWSAEEVDDEAATEFALPRSDVARPEVRFEPESVVDEPAQRRWGRSPVWLAGAACVAAVAIAGVVLTAEIARGDGTVATGVSDISTPVATHALEPAAQPAAPPPADPGTQTVVAAPPAPQPAAAPAPAAPPAQQQVVAKQAAPQPAPAPAAPAPVPAAPAPLPAPKWPRIPLPPLTFPAPTPEPSPSPSPSPSPTPQPSPSPSPSPQPSPEPSPTPEPSPEPSPSSTPESEPSATAAPEPSATGEPSPAPECLPTPETAC</sequence>
<dbReference type="Proteomes" id="UP000466514">
    <property type="component" value="Chromosome"/>
</dbReference>
<dbReference type="Gene3D" id="3.30.420.40">
    <property type="match status" value="2"/>
</dbReference>
<dbReference type="InterPro" id="IPR043129">
    <property type="entry name" value="ATPase_NBD"/>
</dbReference>
<evidence type="ECO:0000256" key="4">
    <source>
        <dbReference type="SAM" id="MobiDB-lite"/>
    </source>
</evidence>
<evidence type="ECO:0000313" key="5">
    <source>
        <dbReference type="EMBL" id="BBX67005.1"/>
    </source>
</evidence>
<dbReference type="InterPro" id="IPR013126">
    <property type="entry name" value="Hsp_70_fam"/>
</dbReference>
<feature type="compositionally biased region" description="Low complexity" evidence="4">
    <location>
        <begin position="463"/>
        <end position="475"/>
    </location>
</feature>
<dbReference type="GO" id="GO:0140662">
    <property type="term" value="F:ATP-dependent protein folding chaperone"/>
    <property type="evidence" value="ECO:0007669"/>
    <property type="project" value="InterPro"/>
</dbReference>
<dbReference type="PANTHER" id="PTHR42749:SF1">
    <property type="entry name" value="CELL SHAPE-DETERMINING PROTEIN MREB"/>
    <property type="match status" value="1"/>
</dbReference>
<feature type="compositionally biased region" description="Low complexity" evidence="4">
    <location>
        <begin position="558"/>
        <end position="578"/>
    </location>
</feature>
<reference evidence="5 6" key="1">
    <citation type="journal article" date="2019" name="Emerg. Microbes Infect.">
        <title>Comprehensive subspecies identification of 175 nontuberculous mycobacteria species based on 7547 genomic profiles.</title>
        <authorList>
            <person name="Matsumoto Y."/>
            <person name="Kinjo T."/>
            <person name="Motooka D."/>
            <person name="Nabeya D."/>
            <person name="Jung N."/>
            <person name="Uechi K."/>
            <person name="Horii T."/>
            <person name="Iida T."/>
            <person name="Fujita J."/>
            <person name="Nakamura S."/>
        </authorList>
    </citation>
    <scope>NUCLEOTIDE SEQUENCE [LARGE SCALE GENOMIC DNA]</scope>
    <source>
        <strain evidence="5 6">JCM 13323</strain>
    </source>
</reference>
<organism evidence="5 6">
    <name type="scientific">Mycolicibacterium psychrotolerans</name>
    <dbReference type="NCBI Taxonomy" id="216929"/>
    <lineage>
        <taxon>Bacteria</taxon>
        <taxon>Bacillati</taxon>
        <taxon>Actinomycetota</taxon>
        <taxon>Actinomycetes</taxon>
        <taxon>Mycobacteriales</taxon>
        <taxon>Mycobacteriaceae</taxon>
        <taxon>Mycolicibacterium</taxon>
    </lineage>
</organism>
<dbReference type="Pfam" id="PF00012">
    <property type="entry name" value="HSP70"/>
    <property type="match status" value="1"/>
</dbReference>
<keyword evidence="6" id="KW-1185">Reference proteome</keyword>
<evidence type="ECO:0000256" key="1">
    <source>
        <dbReference type="ARBA" id="ARBA00022741"/>
    </source>
</evidence>
<dbReference type="EMBL" id="AP022574">
    <property type="protein sequence ID" value="BBX67005.1"/>
    <property type="molecule type" value="Genomic_DNA"/>
</dbReference>
<protein>
    <recommendedName>
        <fullName evidence="7">Molecular chaperone</fullName>
    </recommendedName>
</protein>
<feature type="region of interest" description="Disordered" evidence="4">
    <location>
        <begin position="428"/>
        <end position="592"/>
    </location>
</feature>
<gene>
    <name evidence="5" type="ORF">MPSYJ_04660</name>
</gene>
<name>A0A7I7M4A0_9MYCO</name>
<dbReference type="Gene3D" id="3.90.640.10">
    <property type="entry name" value="Actin, Chain A, domain 4"/>
    <property type="match status" value="1"/>
</dbReference>
<evidence type="ECO:0008006" key="7">
    <source>
        <dbReference type="Google" id="ProtNLM"/>
    </source>
</evidence>
<dbReference type="KEGG" id="mpsc:MPSYJ_04660"/>
<dbReference type="SUPFAM" id="SSF53067">
    <property type="entry name" value="Actin-like ATPase domain"/>
    <property type="match status" value="1"/>
</dbReference>
<dbReference type="RefSeq" id="WP_163720241.1">
    <property type="nucleotide sequence ID" value="NZ_AP022574.1"/>
</dbReference>